<proteinExistence type="predicted"/>
<keyword evidence="2" id="KW-0472">Membrane</keyword>
<feature type="domain" description="PEGA" evidence="3">
    <location>
        <begin position="109"/>
        <end position="162"/>
    </location>
</feature>
<dbReference type="Pfam" id="PF08308">
    <property type="entry name" value="PEGA"/>
    <property type="match status" value="1"/>
</dbReference>
<organism evidence="4">
    <name type="scientific">marine metagenome</name>
    <dbReference type="NCBI Taxonomy" id="408172"/>
    <lineage>
        <taxon>unclassified sequences</taxon>
        <taxon>metagenomes</taxon>
        <taxon>ecological metagenomes</taxon>
    </lineage>
</organism>
<gene>
    <name evidence="4" type="ORF">METZ01_LOCUS69758</name>
</gene>
<feature type="compositionally biased region" description="Low complexity" evidence="1">
    <location>
        <begin position="47"/>
        <end position="62"/>
    </location>
</feature>
<keyword evidence="2" id="KW-0812">Transmembrane</keyword>
<evidence type="ECO:0000259" key="3">
    <source>
        <dbReference type="Pfam" id="PF08308"/>
    </source>
</evidence>
<feature type="compositionally biased region" description="Low complexity" evidence="1">
    <location>
        <begin position="75"/>
        <end position="100"/>
    </location>
</feature>
<name>A0A381TM87_9ZZZZ</name>
<evidence type="ECO:0000256" key="2">
    <source>
        <dbReference type="SAM" id="Phobius"/>
    </source>
</evidence>
<sequence length="270" mass="29835">MSLLDHQLEPEEPRSSVAVRFTLVGLFLIGCGVATYFLMSPAEERAPTGIATAPPPRTTARGPEPDAEPAPEPTTPETEPDLATEPNPEPEPAVAVEPTVPESRLDPLLRVAADVTGAYVFIDRQFVGTTPFATSDVRLGPHRLNVSAEGYEGFAQNIDVGDDPIVIDVRFLEIRLNASVLVTHKHRFGSCVGTLRADTNGIHYETNDDDAFSLPFSQIERHEIDYLEHTLTVKQLEGRTYNFTDEQDTADALFTFHRSVEQARERLKNQ</sequence>
<feature type="transmembrane region" description="Helical" evidence="2">
    <location>
        <begin position="20"/>
        <end position="39"/>
    </location>
</feature>
<dbReference type="InterPro" id="IPR013229">
    <property type="entry name" value="PEGA"/>
</dbReference>
<dbReference type="AlphaFoldDB" id="A0A381TM87"/>
<evidence type="ECO:0000256" key="1">
    <source>
        <dbReference type="SAM" id="MobiDB-lite"/>
    </source>
</evidence>
<feature type="region of interest" description="Disordered" evidence="1">
    <location>
        <begin position="47"/>
        <end position="100"/>
    </location>
</feature>
<reference evidence="4" key="1">
    <citation type="submission" date="2018-05" db="EMBL/GenBank/DDBJ databases">
        <authorList>
            <person name="Lanie J.A."/>
            <person name="Ng W.-L."/>
            <person name="Kazmierczak K.M."/>
            <person name="Andrzejewski T.M."/>
            <person name="Davidsen T.M."/>
            <person name="Wayne K.J."/>
            <person name="Tettelin H."/>
            <person name="Glass J.I."/>
            <person name="Rusch D."/>
            <person name="Podicherti R."/>
            <person name="Tsui H.-C.T."/>
            <person name="Winkler M.E."/>
        </authorList>
    </citation>
    <scope>NUCLEOTIDE SEQUENCE</scope>
</reference>
<keyword evidence="2" id="KW-1133">Transmembrane helix</keyword>
<protein>
    <recommendedName>
        <fullName evidence="3">PEGA domain-containing protein</fullName>
    </recommendedName>
</protein>
<accession>A0A381TM87</accession>
<dbReference type="EMBL" id="UINC01004795">
    <property type="protein sequence ID" value="SVA16904.1"/>
    <property type="molecule type" value="Genomic_DNA"/>
</dbReference>
<evidence type="ECO:0000313" key="4">
    <source>
        <dbReference type="EMBL" id="SVA16904.1"/>
    </source>
</evidence>